<keyword evidence="2" id="KW-1185">Reference proteome</keyword>
<evidence type="ECO:0000313" key="1">
    <source>
        <dbReference type="EMBL" id="AFH42159.1"/>
    </source>
</evidence>
<dbReference type="STRING" id="1163730.FFONT_0167"/>
<dbReference type="AlphaFoldDB" id="H9ZZK2"/>
<accession>H9ZZK2</accession>
<dbReference type="EMBL" id="CP003423">
    <property type="protein sequence ID" value="AFH42159.1"/>
    <property type="molecule type" value="Genomic_DNA"/>
</dbReference>
<dbReference type="HOGENOM" id="CLU_786668_0_0_2"/>
<dbReference type="eggNOG" id="arCOG00425">
    <property type="taxonomic scope" value="Archaea"/>
</dbReference>
<gene>
    <name evidence="1" type="ordered locus">FFONT_0167</name>
</gene>
<reference evidence="2" key="1">
    <citation type="submission" date="2012-03" db="EMBL/GenBank/DDBJ databases">
        <title>Fervidicoccus fontis complete genome analysis confirms its distinct phylogenetic position and predicts its environmental function.</title>
        <authorList>
            <person name="Lebedinsky A.V."/>
            <person name="Mardanov A.V."/>
            <person name="Gumerov V.M."/>
            <person name="Beletsky A.V."/>
            <person name="Kublanov I.V."/>
            <person name="Perevalova A.A."/>
            <person name="Bonch-Osmolovskaya E.A."/>
            <person name="Ravin N.V."/>
            <person name="Skryabin K.G."/>
        </authorList>
    </citation>
    <scope>NUCLEOTIDE SEQUENCE [LARGE SCALE GENOMIC DNA]</scope>
    <source>
        <strain evidence="2">DSM 19380 / VKM B-2539 / Kam940</strain>
    </source>
</reference>
<reference evidence="1 2" key="2">
    <citation type="journal article" date="2014" name="Extremophiles">
        <title>Analysis of the complete genome of Fervidococcus fontis confirms the distinct phylogenetic position of the order Fervidicoccales and suggests its environmental function.</title>
        <authorList>
            <person name="Lebedinsky A.V."/>
            <person name="Mardanov A.V."/>
            <person name="Kublanov I.V."/>
            <person name="Gumerov V.M."/>
            <person name="Beletsky A.V."/>
            <person name="Perevalova A.A."/>
            <person name="Bidzhieva S.Kh."/>
            <person name="Bonch-Osmolovskaya E.A."/>
            <person name="Skryabin K.G."/>
            <person name="Ravin N.V."/>
        </authorList>
    </citation>
    <scope>NUCLEOTIDE SEQUENCE [LARGE SCALE GENOMIC DNA]</scope>
    <source>
        <strain evidence="2">DSM 19380 / VKM B-2539 / Kam940</strain>
    </source>
</reference>
<dbReference type="Proteomes" id="UP000007391">
    <property type="component" value="Chromosome"/>
</dbReference>
<protein>
    <submittedName>
        <fullName evidence="1">Phosphoesterase, DHH family</fullName>
    </submittedName>
</protein>
<evidence type="ECO:0000313" key="2">
    <source>
        <dbReference type="Proteomes" id="UP000007391"/>
    </source>
</evidence>
<name>H9ZZK2_FERFK</name>
<dbReference type="InParanoid" id="H9ZZK2"/>
<dbReference type="KEGG" id="ffo:FFONT_0167"/>
<dbReference type="SUPFAM" id="SSF64182">
    <property type="entry name" value="DHH phosphoesterases"/>
    <property type="match status" value="1"/>
</dbReference>
<organism evidence="1 2">
    <name type="scientific">Fervidicoccus fontis (strain DSM 19380 / JCM 18336 / VKM B-2539 / Kam940)</name>
    <dbReference type="NCBI Taxonomy" id="1163730"/>
    <lineage>
        <taxon>Archaea</taxon>
        <taxon>Thermoproteota</taxon>
        <taxon>Thermoprotei</taxon>
        <taxon>Fervidicoccales</taxon>
        <taxon>Fervidicoccaceae</taxon>
        <taxon>Fervidicoccus</taxon>
    </lineage>
</organism>
<sequence>MTILLLTKEDALIIGDWDADGAVSAAILSYMQNSRAYPSNKKLVVYVRPSGPRELRKVMNDYSGCPEFIAFLDIPYIQENFGIFEDIKKSCPNTQVIYVDHHFSTIDNVEVLRKFIDKFRLGKDKPTSMHLLDIAHEIKLQLPQRLELFAKALWYIELGRKPSDEIKETVRVVATISRALKLNREEKFWEKMVRWLSNPLPIPLGKSDLEILNKVEEEIKKRDEELEKAVEDLAISARRVGCFRFVDARKKWKRRGVSSLATRLARKFKAPVALLAKVKDGEILVIRTKNATAKKIADELYAIGMAVNTGGHRNISIVRLKSGYDLKKIEDVLVKYCRYI</sequence>
<proteinExistence type="predicted"/>
<dbReference type="InterPro" id="IPR038763">
    <property type="entry name" value="DHH_sf"/>
</dbReference>